<sequence length="441" mass="51056">MELNLHTLNIHICIVYCYFNAIPRVLYKSPQLLEDEDVVKDVAVSLEKSSFLEQAGEVWESFGDHKKALDLYRKGRAFPRAIELARKKFPNLVVAVEEEWGDHLVQKEQRPDAALAHFIEAGRTLKALETSVNARQWKKAAQIIQVIEDTDSVLKYYEIISNHFISVKDYDKAEELYLMAKMYKEAVEMHIDAGQWEKAERLAREKLDPEEVKAMFVGRAQELEENGRLREAEKLYISIHQHDLAIAMYKKAKKYDQMMRLVMQYHPDLVTTTHMHLGQQLESEGSFTAAEYHYLQNKDWKAAVKMYRTVDMWEDAYRIAKNHGSADAAQMVAYLWASKLGGDAAARLLTRLELVESSIDYACENFQFEFAFELARLAMKEKEAEVHFKCAMAMEDEGKFKEAEEHFIKAEKPREAVLMYVLPFVLLLVQVIGLKQYSFSG</sequence>
<dbReference type="Gene3D" id="1.25.40.470">
    <property type="match status" value="1"/>
</dbReference>
<dbReference type="GO" id="GO:0030992">
    <property type="term" value="C:intraciliary transport particle B"/>
    <property type="evidence" value="ECO:0007669"/>
    <property type="project" value="TreeGrafter"/>
</dbReference>
<feature type="domain" description="IF140/IFT172/WDR19 TPR" evidence="7">
    <location>
        <begin position="55"/>
        <end position="194"/>
    </location>
</feature>
<accession>A0A8K0KAU2</accession>
<dbReference type="Proteomes" id="UP000792457">
    <property type="component" value="Unassembled WGS sequence"/>
</dbReference>
<protein>
    <recommendedName>
        <fullName evidence="7">IF140/IFT172/WDR19 TPR domain-containing protein</fullName>
    </recommendedName>
</protein>
<dbReference type="PANTHER" id="PTHR15722:SF2">
    <property type="entry name" value="INTRAFLAGELLAR TRANSPORT PROTEIN 172 HOMOLOG"/>
    <property type="match status" value="1"/>
</dbReference>
<keyword evidence="3" id="KW-0677">Repeat</keyword>
<reference evidence="8" key="2">
    <citation type="submission" date="2017-10" db="EMBL/GenBank/DDBJ databases">
        <title>Ladona fulva Genome sequencing and assembly.</title>
        <authorList>
            <person name="Murali S."/>
            <person name="Richards S."/>
            <person name="Bandaranaike D."/>
            <person name="Bellair M."/>
            <person name="Blankenburg K."/>
            <person name="Chao H."/>
            <person name="Dinh H."/>
            <person name="Doddapaneni H."/>
            <person name="Dugan-Rocha S."/>
            <person name="Elkadiri S."/>
            <person name="Gnanaolivu R."/>
            <person name="Hernandez B."/>
            <person name="Skinner E."/>
            <person name="Javaid M."/>
            <person name="Lee S."/>
            <person name="Li M."/>
            <person name="Ming W."/>
            <person name="Munidasa M."/>
            <person name="Muniz J."/>
            <person name="Nguyen L."/>
            <person name="Hughes D."/>
            <person name="Osuji N."/>
            <person name="Pu L.-L."/>
            <person name="Puazo M."/>
            <person name="Qu C."/>
            <person name="Quiroz J."/>
            <person name="Raj R."/>
            <person name="Weissenberger G."/>
            <person name="Xin Y."/>
            <person name="Zou X."/>
            <person name="Han Y."/>
            <person name="Worley K."/>
            <person name="Muzny D."/>
            <person name="Gibbs R."/>
        </authorList>
    </citation>
    <scope>NUCLEOTIDE SEQUENCE</scope>
    <source>
        <strain evidence="8">Sampled in the wild</strain>
    </source>
</reference>
<dbReference type="PANTHER" id="PTHR15722">
    <property type="entry name" value="IFT140/172-RELATED"/>
    <property type="match status" value="1"/>
</dbReference>
<dbReference type="GO" id="GO:0005930">
    <property type="term" value="C:axoneme"/>
    <property type="evidence" value="ECO:0007669"/>
    <property type="project" value="TreeGrafter"/>
</dbReference>
<evidence type="ECO:0000259" key="7">
    <source>
        <dbReference type="Pfam" id="PF24762"/>
    </source>
</evidence>
<name>A0A8K0KAU2_LADFU</name>
<dbReference type="FunFam" id="1.25.40.470:FF:000013">
    <property type="entry name" value="intraflagellar transport protein 172 homolog"/>
    <property type="match status" value="1"/>
</dbReference>
<feature type="transmembrane region" description="Helical" evidence="6">
    <location>
        <begin position="417"/>
        <end position="434"/>
    </location>
</feature>
<keyword evidence="4" id="KW-0969">Cilium</keyword>
<keyword evidence="6" id="KW-0472">Membrane</keyword>
<keyword evidence="2" id="KW-0853">WD repeat</keyword>
<evidence type="ECO:0000256" key="1">
    <source>
        <dbReference type="ARBA" id="ARBA00004138"/>
    </source>
</evidence>
<keyword evidence="9" id="KW-1185">Reference proteome</keyword>
<dbReference type="EMBL" id="KZ308477">
    <property type="protein sequence ID" value="KAG8230355.1"/>
    <property type="molecule type" value="Genomic_DNA"/>
</dbReference>
<dbReference type="AlphaFoldDB" id="A0A8K0KAU2"/>
<dbReference type="GO" id="GO:0036064">
    <property type="term" value="C:ciliary basal body"/>
    <property type="evidence" value="ECO:0007669"/>
    <property type="project" value="TreeGrafter"/>
</dbReference>
<organism evidence="8 9">
    <name type="scientific">Ladona fulva</name>
    <name type="common">Scarce chaser dragonfly</name>
    <name type="synonym">Libellula fulva</name>
    <dbReference type="NCBI Taxonomy" id="123851"/>
    <lineage>
        <taxon>Eukaryota</taxon>
        <taxon>Metazoa</taxon>
        <taxon>Ecdysozoa</taxon>
        <taxon>Arthropoda</taxon>
        <taxon>Hexapoda</taxon>
        <taxon>Insecta</taxon>
        <taxon>Pterygota</taxon>
        <taxon>Palaeoptera</taxon>
        <taxon>Odonata</taxon>
        <taxon>Epiprocta</taxon>
        <taxon>Anisoptera</taxon>
        <taxon>Libelluloidea</taxon>
        <taxon>Libellulidae</taxon>
        <taxon>Ladona</taxon>
    </lineage>
</organism>
<dbReference type="Pfam" id="PF24762">
    <property type="entry name" value="TPR_IF140-IFT172"/>
    <property type="match status" value="2"/>
</dbReference>
<proteinExistence type="predicted"/>
<evidence type="ECO:0000313" key="9">
    <source>
        <dbReference type="Proteomes" id="UP000792457"/>
    </source>
</evidence>
<keyword evidence="6" id="KW-1133">Transmembrane helix</keyword>
<feature type="domain" description="IF140/IFT172/WDR19 TPR" evidence="7">
    <location>
        <begin position="220"/>
        <end position="420"/>
    </location>
</feature>
<evidence type="ECO:0000256" key="3">
    <source>
        <dbReference type="ARBA" id="ARBA00022737"/>
    </source>
</evidence>
<reference evidence="8" key="1">
    <citation type="submission" date="2013-04" db="EMBL/GenBank/DDBJ databases">
        <authorList>
            <person name="Qu J."/>
            <person name="Murali S.C."/>
            <person name="Bandaranaike D."/>
            <person name="Bellair M."/>
            <person name="Blankenburg K."/>
            <person name="Chao H."/>
            <person name="Dinh H."/>
            <person name="Doddapaneni H."/>
            <person name="Downs B."/>
            <person name="Dugan-Rocha S."/>
            <person name="Elkadiri S."/>
            <person name="Gnanaolivu R.D."/>
            <person name="Hernandez B."/>
            <person name="Javaid M."/>
            <person name="Jayaseelan J.C."/>
            <person name="Lee S."/>
            <person name="Li M."/>
            <person name="Ming W."/>
            <person name="Munidasa M."/>
            <person name="Muniz J."/>
            <person name="Nguyen L."/>
            <person name="Ongeri F."/>
            <person name="Osuji N."/>
            <person name="Pu L.-L."/>
            <person name="Puazo M."/>
            <person name="Qu C."/>
            <person name="Quiroz J."/>
            <person name="Raj R."/>
            <person name="Weissenberger G."/>
            <person name="Xin Y."/>
            <person name="Zou X."/>
            <person name="Han Y."/>
            <person name="Richards S."/>
            <person name="Worley K."/>
            <person name="Muzny D."/>
            <person name="Gibbs R."/>
        </authorList>
    </citation>
    <scope>NUCLEOTIDE SEQUENCE</scope>
    <source>
        <strain evidence="8">Sampled in the wild</strain>
    </source>
</reference>
<keyword evidence="5" id="KW-0966">Cell projection</keyword>
<dbReference type="GO" id="GO:0042073">
    <property type="term" value="P:intraciliary transport"/>
    <property type="evidence" value="ECO:0007669"/>
    <property type="project" value="TreeGrafter"/>
</dbReference>
<evidence type="ECO:0000256" key="4">
    <source>
        <dbReference type="ARBA" id="ARBA00023069"/>
    </source>
</evidence>
<comment type="caution">
    <text evidence="8">The sequence shown here is derived from an EMBL/GenBank/DDBJ whole genome shotgun (WGS) entry which is preliminary data.</text>
</comment>
<evidence type="ECO:0000256" key="5">
    <source>
        <dbReference type="ARBA" id="ARBA00023273"/>
    </source>
</evidence>
<gene>
    <name evidence="8" type="ORF">J437_LFUL000626</name>
</gene>
<evidence type="ECO:0000256" key="2">
    <source>
        <dbReference type="ARBA" id="ARBA00022574"/>
    </source>
</evidence>
<dbReference type="OrthoDB" id="2186662at2759"/>
<evidence type="ECO:0000313" key="8">
    <source>
        <dbReference type="EMBL" id="KAG8230355.1"/>
    </source>
</evidence>
<comment type="subcellular location">
    <subcellularLocation>
        <location evidence="1">Cell projection</location>
        <location evidence="1">Cilium</location>
    </subcellularLocation>
</comment>
<dbReference type="InterPro" id="IPR056168">
    <property type="entry name" value="TPR_IF140/IFT172/WDR19"/>
</dbReference>
<keyword evidence="6" id="KW-0812">Transmembrane</keyword>
<evidence type="ECO:0000256" key="6">
    <source>
        <dbReference type="SAM" id="Phobius"/>
    </source>
</evidence>